<keyword evidence="1" id="KW-0812">Transmembrane</keyword>
<dbReference type="RefSeq" id="WP_114839005.1">
    <property type="nucleotide sequence ID" value="NZ_CP031217.1"/>
</dbReference>
<gene>
    <name evidence="2" type="ORF">ABIV_1162</name>
    <name evidence="3" type="ORF">CRV05_02575</name>
</gene>
<evidence type="ECO:0000313" key="5">
    <source>
        <dbReference type="Proteomes" id="UP000289193"/>
    </source>
</evidence>
<organism evidence="3 5">
    <name type="scientific">Halarcobacter bivalviorum</name>
    <dbReference type="NCBI Taxonomy" id="663364"/>
    <lineage>
        <taxon>Bacteria</taxon>
        <taxon>Pseudomonadati</taxon>
        <taxon>Campylobacterota</taxon>
        <taxon>Epsilonproteobacteria</taxon>
        <taxon>Campylobacterales</taxon>
        <taxon>Arcobacteraceae</taxon>
        <taxon>Halarcobacter</taxon>
    </lineage>
</organism>
<dbReference type="Proteomes" id="UP000253850">
    <property type="component" value="Chromosome"/>
</dbReference>
<reference evidence="2 4" key="2">
    <citation type="submission" date="2018-07" db="EMBL/GenBank/DDBJ databases">
        <title>Complete genome of the Arcobacter bivalviorum type strain LMG 26154.</title>
        <authorList>
            <person name="Miller W.G."/>
            <person name="Yee E."/>
            <person name="Bono J.L."/>
        </authorList>
    </citation>
    <scope>NUCLEOTIDE SEQUENCE [LARGE SCALE GENOMIC DNA]</scope>
    <source>
        <strain evidence="2 4">LMG 26154</strain>
    </source>
</reference>
<keyword evidence="1" id="KW-0472">Membrane</keyword>
<accession>A0AAX2AEW9</accession>
<feature type="transmembrane region" description="Helical" evidence="1">
    <location>
        <begin position="110"/>
        <end position="129"/>
    </location>
</feature>
<evidence type="ECO:0000256" key="1">
    <source>
        <dbReference type="SAM" id="Phobius"/>
    </source>
</evidence>
<evidence type="ECO:0000313" key="4">
    <source>
        <dbReference type="Proteomes" id="UP000253850"/>
    </source>
</evidence>
<keyword evidence="5" id="KW-1185">Reference proteome</keyword>
<dbReference type="AlphaFoldDB" id="A0AAX2AEW9"/>
<feature type="transmembrane region" description="Helical" evidence="1">
    <location>
        <begin position="66"/>
        <end position="89"/>
    </location>
</feature>
<keyword evidence="1" id="KW-1133">Transmembrane helix</keyword>
<feature type="transmembrane region" description="Helical" evidence="1">
    <location>
        <begin position="27"/>
        <end position="54"/>
    </location>
</feature>
<evidence type="ECO:0000313" key="3">
    <source>
        <dbReference type="EMBL" id="RXK11271.1"/>
    </source>
</evidence>
<proteinExistence type="predicted"/>
<dbReference type="KEGG" id="hbv:ABIV_1162"/>
<sequence length="185" mass="22249">MKYFILLFFSGILLDIVLKKYKYSNKLLNYFLVFIMVFGHPLYFGLSLIIAIIINGTLSQDPLFNHFTFAGYIVLILSAIVFAFFRFIVYYKYFIKKDFRNYTCNDLYRYSRFYIFTLFGIALYLSTVGTELEFYTVYMLQLFLPFLVIFVLMYSLIKVSIIKDKYQSNTNYFEQRKKNLLNKKK</sequence>
<protein>
    <submittedName>
        <fullName evidence="2">Membrane protein</fullName>
    </submittedName>
</protein>
<dbReference type="EMBL" id="PDKM01000001">
    <property type="protein sequence ID" value="RXK11271.1"/>
    <property type="molecule type" value="Genomic_DNA"/>
</dbReference>
<reference evidence="3 5" key="1">
    <citation type="submission" date="2017-10" db="EMBL/GenBank/DDBJ databases">
        <title>Genomics of the genus Arcobacter.</title>
        <authorList>
            <person name="Perez-Cataluna A."/>
            <person name="Figueras M.J."/>
        </authorList>
    </citation>
    <scope>NUCLEOTIDE SEQUENCE [LARGE SCALE GENOMIC DNA]</scope>
    <source>
        <strain evidence="3 5">CECT 7835</strain>
    </source>
</reference>
<dbReference type="Proteomes" id="UP000289193">
    <property type="component" value="Unassembled WGS sequence"/>
</dbReference>
<name>A0AAX2AEW9_9BACT</name>
<dbReference type="EMBL" id="CP031217">
    <property type="protein sequence ID" value="AXH12165.1"/>
    <property type="molecule type" value="Genomic_DNA"/>
</dbReference>
<evidence type="ECO:0000313" key="2">
    <source>
        <dbReference type="EMBL" id="AXH12165.1"/>
    </source>
</evidence>
<feature type="transmembrane region" description="Helical" evidence="1">
    <location>
        <begin position="135"/>
        <end position="157"/>
    </location>
</feature>